<evidence type="ECO:0000259" key="4">
    <source>
        <dbReference type="PROSITE" id="PS51077"/>
    </source>
</evidence>
<dbReference type="Pfam" id="PF09339">
    <property type="entry name" value="HTH_IclR"/>
    <property type="match status" value="1"/>
</dbReference>
<dbReference type="InterPro" id="IPR005471">
    <property type="entry name" value="Tscrpt_reg_IclR_N"/>
</dbReference>
<accession>A0ABT1ALY2</accession>
<dbReference type="RefSeq" id="WP_252681564.1">
    <property type="nucleotide sequence ID" value="NZ_JAMXHT010000005.1"/>
</dbReference>
<sequence length="246" mass="26833">MLKSLSGALQLMRYFTAEQSVWGVRDLAAASGVHRAVVQRVLATFAEEGFLVQDELGRYALGLRWFELGEIVRHTLSPTDVVKPALSRLAQQTGETVFLSLLDGHEGLCLDMAHSGQPLRFSIEEGQRFALDTGSHGKAMLAFQSPALCDEVCRKARGHVVDRAALDAHLARIREAGWAYTSEEAVPGVSGLAIPLWSKDKRTVVGSLAIAGPVQRLDEQAVPKFLDALHEARQTVERAIGLIKRA</sequence>
<evidence type="ECO:0000256" key="2">
    <source>
        <dbReference type="ARBA" id="ARBA00023125"/>
    </source>
</evidence>
<evidence type="ECO:0000259" key="5">
    <source>
        <dbReference type="PROSITE" id="PS51078"/>
    </source>
</evidence>
<dbReference type="InterPro" id="IPR036388">
    <property type="entry name" value="WH-like_DNA-bd_sf"/>
</dbReference>
<dbReference type="PANTHER" id="PTHR30136">
    <property type="entry name" value="HELIX-TURN-HELIX TRANSCRIPTIONAL REGULATOR, ICLR FAMILY"/>
    <property type="match status" value="1"/>
</dbReference>
<reference evidence="6" key="2">
    <citation type="journal article" date="2023" name="Front. Microbiol.">
        <title>Ralstonia chuxiongensis sp. nov., Ralstonia mojiangensis sp. nov., and Ralstonia soli sp. nov., isolated from tobacco fields, are three novel species in the family Burkholderiaceae.</title>
        <authorList>
            <person name="Lu C.H."/>
            <person name="Zhang Y.Y."/>
            <person name="Jiang N."/>
            <person name="Chen W."/>
            <person name="Shao X."/>
            <person name="Zhao Z.M."/>
            <person name="Lu W.L."/>
            <person name="Hu X."/>
            <person name="Xi Y.X."/>
            <person name="Zou S.Y."/>
            <person name="Wei Q.J."/>
            <person name="Lin Z.L."/>
            <person name="Gong L."/>
            <person name="Gai X.T."/>
            <person name="Zhang L.Q."/>
            <person name="Li J.Y."/>
            <person name="Jin Y."/>
            <person name="Xia Z.Y."/>
        </authorList>
    </citation>
    <scope>NUCLEOTIDE SEQUENCE</scope>
    <source>
        <strain evidence="6">21MJYT02-11</strain>
    </source>
</reference>
<comment type="caution">
    <text evidence="6">The sequence shown here is derived from an EMBL/GenBank/DDBJ whole genome shotgun (WGS) entry which is preliminary data.</text>
</comment>
<dbReference type="Pfam" id="PF01614">
    <property type="entry name" value="IclR_C"/>
    <property type="match status" value="1"/>
</dbReference>
<dbReference type="InterPro" id="IPR029016">
    <property type="entry name" value="GAF-like_dom_sf"/>
</dbReference>
<proteinExistence type="predicted"/>
<dbReference type="Gene3D" id="1.10.10.10">
    <property type="entry name" value="Winged helix-like DNA-binding domain superfamily/Winged helix DNA-binding domain"/>
    <property type="match status" value="1"/>
</dbReference>
<dbReference type="InterPro" id="IPR036390">
    <property type="entry name" value="WH_DNA-bd_sf"/>
</dbReference>
<dbReference type="PROSITE" id="PS51077">
    <property type="entry name" value="HTH_ICLR"/>
    <property type="match status" value="1"/>
</dbReference>
<dbReference type="SUPFAM" id="SSF55781">
    <property type="entry name" value="GAF domain-like"/>
    <property type="match status" value="1"/>
</dbReference>
<gene>
    <name evidence="6" type="ORF">NG900_14540</name>
</gene>
<dbReference type="PANTHER" id="PTHR30136:SF24">
    <property type="entry name" value="HTH-TYPE TRANSCRIPTIONAL REPRESSOR ALLR"/>
    <property type="match status" value="1"/>
</dbReference>
<reference evidence="6" key="1">
    <citation type="submission" date="2022-06" db="EMBL/GenBank/DDBJ databases">
        <authorList>
            <person name="Lu C.-H."/>
        </authorList>
    </citation>
    <scope>NUCLEOTIDE SEQUENCE</scope>
    <source>
        <strain evidence="6">21MJYT02-11</strain>
    </source>
</reference>
<evidence type="ECO:0000313" key="7">
    <source>
        <dbReference type="Proteomes" id="UP001162811"/>
    </source>
</evidence>
<keyword evidence="7" id="KW-1185">Reference proteome</keyword>
<evidence type="ECO:0000256" key="1">
    <source>
        <dbReference type="ARBA" id="ARBA00023015"/>
    </source>
</evidence>
<evidence type="ECO:0000313" key="6">
    <source>
        <dbReference type="EMBL" id="MCO5399413.1"/>
    </source>
</evidence>
<feature type="domain" description="HTH iclR-type" evidence="4">
    <location>
        <begin position="2"/>
        <end position="63"/>
    </location>
</feature>
<dbReference type="SMART" id="SM00346">
    <property type="entry name" value="HTH_ICLR"/>
    <property type="match status" value="1"/>
</dbReference>
<dbReference type="PROSITE" id="PS51078">
    <property type="entry name" value="ICLR_ED"/>
    <property type="match status" value="1"/>
</dbReference>
<dbReference type="Gene3D" id="3.30.450.40">
    <property type="match status" value="1"/>
</dbReference>
<keyword evidence="2" id="KW-0238">DNA-binding</keyword>
<dbReference type="InterPro" id="IPR014757">
    <property type="entry name" value="Tscrpt_reg_IclR_C"/>
</dbReference>
<name>A0ABT1ALY2_9RALS</name>
<dbReference type="InterPro" id="IPR050707">
    <property type="entry name" value="HTH_MetabolicPath_Reg"/>
</dbReference>
<protein>
    <submittedName>
        <fullName evidence="6">IclR family transcriptional regulator</fullName>
    </submittedName>
</protein>
<organism evidence="6 7">
    <name type="scientific">Ralstonia soli</name>
    <dbReference type="NCBI Taxonomy" id="2953896"/>
    <lineage>
        <taxon>Bacteria</taxon>
        <taxon>Pseudomonadati</taxon>
        <taxon>Pseudomonadota</taxon>
        <taxon>Betaproteobacteria</taxon>
        <taxon>Burkholderiales</taxon>
        <taxon>Burkholderiaceae</taxon>
        <taxon>Ralstonia</taxon>
    </lineage>
</organism>
<feature type="domain" description="IclR-ED" evidence="5">
    <location>
        <begin position="64"/>
        <end position="242"/>
    </location>
</feature>
<dbReference type="Proteomes" id="UP001162811">
    <property type="component" value="Unassembled WGS sequence"/>
</dbReference>
<evidence type="ECO:0000256" key="3">
    <source>
        <dbReference type="ARBA" id="ARBA00023163"/>
    </source>
</evidence>
<keyword evidence="3" id="KW-0804">Transcription</keyword>
<keyword evidence="1" id="KW-0805">Transcription regulation</keyword>
<dbReference type="EMBL" id="JAMXHT010000005">
    <property type="protein sequence ID" value="MCO5399413.1"/>
    <property type="molecule type" value="Genomic_DNA"/>
</dbReference>
<dbReference type="SUPFAM" id="SSF46785">
    <property type="entry name" value="Winged helix' DNA-binding domain"/>
    <property type="match status" value="1"/>
</dbReference>